<gene>
    <name evidence="2" type="ORF">QIT00_30445</name>
</gene>
<evidence type="ECO:0000313" key="2">
    <source>
        <dbReference type="EMBL" id="MDI3422811.1"/>
    </source>
</evidence>
<proteinExistence type="predicted"/>
<dbReference type="SUPFAM" id="SSF100950">
    <property type="entry name" value="NagB/RpiA/CoA transferase-like"/>
    <property type="match status" value="1"/>
</dbReference>
<feature type="domain" description="LUD" evidence="1">
    <location>
        <begin position="62"/>
        <end position="131"/>
    </location>
</feature>
<dbReference type="InterPro" id="IPR024185">
    <property type="entry name" value="FTHF_cligase-like_sf"/>
</dbReference>
<name>A0ABT6T4L9_9ACTN</name>
<dbReference type="Pfam" id="PF02589">
    <property type="entry name" value="LUD_dom"/>
    <property type="match status" value="1"/>
</dbReference>
<dbReference type="EMBL" id="JASCIS010000043">
    <property type="protein sequence ID" value="MDI3422811.1"/>
    <property type="molecule type" value="Genomic_DNA"/>
</dbReference>
<evidence type="ECO:0000313" key="3">
    <source>
        <dbReference type="Proteomes" id="UP001237105"/>
    </source>
</evidence>
<reference evidence="2 3" key="1">
    <citation type="submission" date="2023-05" db="EMBL/GenBank/DDBJ databases">
        <title>Draft genome sequence of Streptomyces sp. B-S-A12 isolated from a cave soil in Thailand.</title>
        <authorList>
            <person name="Chamroensaksri N."/>
            <person name="Muangham S."/>
        </authorList>
    </citation>
    <scope>NUCLEOTIDE SEQUENCE [LARGE SCALE GENOMIC DNA]</scope>
    <source>
        <strain evidence="2 3">B-S-A12</strain>
    </source>
</reference>
<dbReference type="InterPro" id="IPR037171">
    <property type="entry name" value="NagB/RpiA_transferase-like"/>
</dbReference>
<dbReference type="InterPro" id="IPR003741">
    <property type="entry name" value="LUD_dom"/>
</dbReference>
<dbReference type="Proteomes" id="UP001237105">
    <property type="component" value="Unassembled WGS sequence"/>
</dbReference>
<sequence>MDYRAAQVHTCTADRTAEVLADVLRERGVRSAEGRGARGARPGLARGVRREVREDAAEIPAPQLDALDGVVTASAVGCAGSGTIFLDGFADQGRRALSLVPDLHVCVVDLSSVEAGVPDAVVAARAAAARAPDQRAVDHVRHRAGTRRGVRSPRVLDVVIRADA</sequence>
<comment type="caution">
    <text evidence="2">The sequence shown here is derived from an EMBL/GenBank/DDBJ whole genome shotgun (WGS) entry which is preliminary data.</text>
</comment>
<dbReference type="Gene3D" id="3.40.50.10420">
    <property type="entry name" value="NagB/RpiA/CoA transferase-like"/>
    <property type="match status" value="1"/>
</dbReference>
<organism evidence="2 3">
    <name type="scientific">Streptomyces luteolus</name>
    <dbReference type="NCBI Taxonomy" id="3043615"/>
    <lineage>
        <taxon>Bacteria</taxon>
        <taxon>Bacillati</taxon>
        <taxon>Actinomycetota</taxon>
        <taxon>Actinomycetes</taxon>
        <taxon>Kitasatosporales</taxon>
        <taxon>Streptomycetaceae</taxon>
        <taxon>Streptomyces</taxon>
    </lineage>
</organism>
<evidence type="ECO:0000259" key="1">
    <source>
        <dbReference type="Pfam" id="PF02589"/>
    </source>
</evidence>
<protein>
    <submittedName>
        <fullName evidence="2">LUD domain-containing protein</fullName>
    </submittedName>
</protein>
<accession>A0ABT6T4L9</accession>
<dbReference type="RefSeq" id="WP_282538665.1">
    <property type="nucleotide sequence ID" value="NZ_JASCIS010000043.1"/>
</dbReference>
<keyword evidence="3" id="KW-1185">Reference proteome</keyword>